<dbReference type="GO" id="GO:0005737">
    <property type="term" value="C:cytoplasm"/>
    <property type="evidence" value="ECO:0007669"/>
    <property type="project" value="TreeGrafter"/>
</dbReference>
<feature type="domain" description="Caspase family p20" evidence="9">
    <location>
        <begin position="126"/>
        <end position="250"/>
    </location>
</feature>
<dbReference type="PROSITE" id="PS01122">
    <property type="entry name" value="CASPASE_CYS"/>
    <property type="match status" value="1"/>
</dbReference>
<dbReference type="EnsemblMetazoa" id="XM_022816931">
    <property type="protein sequence ID" value="XP_022672666"/>
    <property type="gene ID" value="LOC111255217"/>
</dbReference>
<dbReference type="AlphaFoldDB" id="A0A7M7KVK5"/>
<dbReference type="CDD" id="cd00032">
    <property type="entry name" value="CASc"/>
    <property type="match status" value="1"/>
</dbReference>
<dbReference type="PROSITE" id="PS50207">
    <property type="entry name" value="CASPASE_P10"/>
    <property type="match status" value="1"/>
</dbReference>
<dbReference type="InterPro" id="IPR033139">
    <property type="entry name" value="Caspase_cys_AS"/>
</dbReference>
<evidence type="ECO:0000256" key="1">
    <source>
        <dbReference type="ARBA" id="ARBA00010134"/>
    </source>
</evidence>
<proteinExistence type="inferred from homology"/>
<accession>A0A7M7KVK5</accession>
<evidence type="ECO:0000256" key="5">
    <source>
        <dbReference type="ARBA" id="ARBA00022807"/>
    </source>
</evidence>
<dbReference type="GO" id="GO:0045751">
    <property type="term" value="P:negative regulation of Toll signaling pathway"/>
    <property type="evidence" value="ECO:0007669"/>
    <property type="project" value="UniProtKB-ARBA"/>
</dbReference>
<reference evidence="10" key="1">
    <citation type="submission" date="2021-01" db="UniProtKB">
        <authorList>
            <consortium name="EnsemblMetazoa"/>
        </authorList>
    </citation>
    <scope>IDENTIFICATION</scope>
</reference>
<keyword evidence="5" id="KW-0788">Thiol protease</keyword>
<evidence type="ECO:0008006" key="12">
    <source>
        <dbReference type="Google" id="ProtNLM"/>
    </source>
</evidence>
<keyword evidence="11" id="KW-1185">Reference proteome</keyword>
<evidence type="ECO:0000313" key="11">
    <source>
        <dbReference type="Proteomes" id="UP000594260"/>
    </source>
</evidence>
<evidence type="ECO:0000256" key="7">
    <source>
        <dbReference type="RuleBase" id="RU003971"/>
    </source>
</evidence>
<sequence length="373" mass="41985">MGELKQEIKCWLFPMDINNNNNNNKLEGIFQGDSDISGVSNESQIPNNGQAIRAIASSMEGQAADRNDAIKFGTSFGFRSSASLDTLVKAKEEVTLLFKAAARHSEKVSRILTKVADDTYYMGHTKRGVCVIVNQKTFSAHTGLNERRGTDVDADHLFQTFEGLSFEVHRHDNLKEKELHKVLKYWQDYDHSDCDAFVFCLLSHGERDLVYHTEGKMPTDHLFAPFAGDQCATLVGKPKLFFIQACRGDWLDKGALATDQTDSTGGDVYRLPAHADFLICYSTVAGYYSWRNTCHGSWFVQALCDVLKRKDLLREHDILSLMTLVNKNVALNFESSVPGNTDMDQRKQASEGLRKNVLKQLNIQQKATREELC</sequence>
<dbReference type="SUPFAM" id="SSF52129">
    <property type="entry name" value="Caspase-like"/>
    <property type="match status" value="1"/>
</dbReference>
<dbReference type="InParanoid" id="A0A7M7KVK5"/>
<protein>
    <recommendedName>
        <fullName evidence="12">Caspase-3</fullName>
    </recommendedName>
</protein>
<dbReference type="GO" id="GO:0016322">
    <property type="term" value="P:neuron remodeling"/>
    <property type="evidence" value="ECO:0007669"/>
    <property type="project" value="UniProtKB-ARBA"/>
</dbReference>
<dbReference type="InterPro" id="IPR015917">
    <property type="entry name" value="Pept_C14A"/>
</dbReference>
<organism evidence="10 11">
    <name type="scientific">Varroa destructor</name>
    <name type="common">Honeybee mite</name>
    <dbReference type="NCBI Taxonomy" id="109461"/>
    <lineage>
        <taxon>Eukaryota</taxon>
        <taxon>Metazoa</taxon>
        <taxon>Ecdysozoa</taxon>
        <taxon>Arthropoda</taxon>
        <taxon>Chelicerata</taxon>
        <taxon>Arachnida</taxon>
        <taxon>Acari</taxon>
        <taxon>Parasitiformes</taxon>
        <taxon>Mesostigmata</taxon>
        <taxon>Gamasina</taxon>
        <taxon>Dermanyssoidea</taxon>
        <taxon>Varroidae</taxon>
        <taxon>Varroa</taxon>
    </lineage>
</organism>
<dbReference type="KEGG" id="vde:111255217"/>
<comment type="similarity">
    <text evidence="1 7">Belongs to the peptidase C14A family.</text>
</comment>
<dbReference type="InterPro" id="IPR002138">
    <property type="entry name" value="Pept_C14_p10"/>
</dbReference>
<keyword evidence="2" id="KW-0645">Protease</keyword>
<evidence type="ECO:0000259" key="8">
    <source>
        <dbReference type="PROSITE" id="PS50207"/>
    </source>
</evidence>
<dbReference type="EnsemblMetazoa" id="XM_022816932">
    <property type="protein sequence ID" value="XP_022672667"/>
    <property type="gene ID" value="LOC111255217"/>
</dbReference>
<feature type="domain" description="Caspase family p10" evidence="8">
    <location>
        <begin position="267"/>
        <end position="309"/>
    </location>
</feature>
<evidence type="ECO:0000259" key="9">
    <source>
        <dbReference type="PROSITE" id="PS50208"/>
    </source>
</evidence>
<dbReference type="Pfam" id="PF00656">
    <property type="entry name" value="Peptidase_C14"/>
    <property type="match status" value="1"/>
</dbReference>
<dbReference type="GO" id="GO:0006508">
    <property type="term" value="P:proteolysis"/>
    <property type="evidence" value="ECO:0007669"/>
    <property type="project" value="UniProtKB-KW"/>
</dbReference>
<evidence type="ECO:0000256" key="2">
    <source>
        <dbReference type="ARBA" id="ARBA00022670"/>
    </source>
</evidence>
<dbReference type="GO" id="GO:0045476">
    <property type="term" value="P:nurse cell apoptotic process"/>
    <property type="evidence" value="ECO:0007669"/>
    <property type="project" value="UniProtKB-ARBA"/>
</dbReference>
<evidence type="ECO:0000256" key="6">
    <source>
        <dbReference type="ARBA" id="ARBA00023145"/>
    </source>
</evidence>
<dbReference type="InterPro" id="IPR002398">
    <property type="entry name" value="Pept_C14"/>
</dbReference>
<dbReference type="Proteomes" id="UP000594260">
    <property type="component" value="Unplaced"/>
</dbReference>
<dbReference type="OMA" id="NDADYID"/>
<dbReference type="PROSITE" id="PS50208">
    <property type="entry name" value="CASPASE_P20"/>
    <property type="match status" value="1"/>
</dbReference>
<dbReference type="PANTHER" id="PTHR10454:SF232">
    <property type="entry name" value="AT03047P-RELATED"/>
    <property type="match status" value="1"/>
</dbReference>
<dbReference type="PRINTS" id="PR00376">
    <property type="entry name" value="IL1BCENZYME"/>
</dbReference>
<dbReference type="FunCoup" id="A0A7M7KVK5">
    <property type="interactions" value="889"/>
</dbReference>
<keyword evidence="4" id="KW-0378">Hydrolase</keyword>
<keyword evidence="6" id="KW-0865">Zymogen</keyword>
<dbReference type="RefSeq" id="XP_022672666.1">
    <property type="nucleotide sequence ID" value="XM_022816931.1"/>
</dbReference>
<dbReference type="PANTHER" id="PTHR10454">
    <property type="entry name" value="CASPASE"/>
    <property type="match status" value="1"/>
</dbReference>
<dbReference type="GO" id="GO:0004197">
    <property type="term" value="F:cysteine-type endopeptidase activity"/>
    <property type="evidence" value="ECO:0007669"/>
    <property type="project" value="InterPro"/>
</dbReference>
<dbReference type="Gene3D" id="3.40.50.1460">
    <property type="match status" value="1"/>
</dbReference>
<dbReference type="FunFam" id="3.40.50.1460:FF:000001">
    <property type="entry name" value="Caspase-3 preproprotein"/>
    <property type="match status" value="1"/>
</dbReference>
<dbReference type="InterPro" id="IPR001309">
    <property type="entry name" value="Pept_C14_p20"/>
</dbReference>
<dbReference type="InterPro" id="IPR029030">
    <property type="entry name" value="Caspase-like_dom_sf"/>
</dbReference>
<name>A0A7M7KVK5_VARDE</name>
<dbReference type="GO" id="GO:0043525">
    <property type="term" value="P:positive regulation of neuron apoptotic process"/>
    <property type="evidence" value="ECO:0007669"/>
    <property type="project" value="TreeGrafter"/>
</dbReference>
<dbReference type="GO" id="GO:1990525">
    <property type="term" value="F:BIR domain binding"/>
    <property type="evidence" value="ECO:0007669"/>
    <property type="project" value="UniProtKB-ARBA"/>
</dbReference>
<dbReference type="RefSeq" id="XP_022672667.1">
    <property type="nucleotide sequence ID" value="XM_022816932.1"/>
</dbReference>
<dbReference type="OrthoDB" id="6416614at2759"/>
<evidence type="ECO:0000256" key="3">
    <source>
        <dbReference type="ARBA" id="ARBA00022703"/>
    </source>
</evidence>
<evidence type="ECO:0000256" key="4">
    <source>
        <dbReference type="ARBA" id="ARBA00022801"/>
    </source>
</evidence>
<evidence type="ECO:0000313" key="10">
    <source>
        <dbReference type="EnsemblMetazoa" id="XP_022672666"/>
    </source>
</evidence>
<keyword evidence="3" id="KW-0053">Apoptosis</keyword>
<dbReference type="GeneID" id="111255217"/>
<dbReference type="SMART" id="SM00115">
    <property type="entry name" value="CASc"/>
    <property type="match status" value="1"/>
</dbReference>
<dbReference type="InterPro" id="IPR011600">
    <property type="entry name" value="Pept_C14_caspase"/>
</dbReference>